<dbReference type="EMBL" id="BAABLV010000026">
    <property type="protein sequence ID" value="GAA4899268.1"/>
    <property type="molecule type" value="Genomic_DNA"/>
</dbReference>
<proteinExistence type="predicted"/>
<dbReference type="Pfam" id="PF08044">
    <property type="entry name" value="DUF1707"/>
    <property type="match status" value="1"/>
</dbReference>
<dbReference type="RefSeq" id="WP_345581808.1">
    <property type="nucleotide sequence ID" value="NZ_BAABLV010000026.1"/>
</dbReference>
<evidence type="ECO:0000259" key="2">
    <source>
        <dbReference type="Pfam" id="PF08044"/>
    </source>
</evidence>
<keyword evidence="1" id="KW-0472">Membrane</keyword>
<feature type="transmembrane region" description="Helical" evidence="1">
    <location>
        <begin position="74"/>
        <end position="97"/>
    </location>
</feature>
<gene>
    <name evidence="3" type="ORF">GCM10025789_16790</name>
</gene>
<keyword evidence="4" id="KW-1185">Reference proteome</keyword>
<evidence type="ECO:0000313" key="4">
    <source>
        <dbReference type="Proteomes" id="UP001501521"/>
    </source>
</evidence>
<evidence type="ECO:0000313" key="3">
    <source>
        <dbReference type="EMBL" id="GAA4899268.1"/>
    </source>
</evidence>
<feature type="domain" description="DUF1707" evidence="2">
    <location>
        <begin position="4"/>
        <end position="56"/>
    </location>
</feature>
<sequence length="266" mass="28289">MSELRAHFPERDAYLDRLAQHYADGLLDDAGFEARRDMLLRATTHGEMLRAFDGLPQPRYRDGGRRPGVGRRGLLIAGLGVAAVVAAGGIAAGVYGARTPMMSGPMTEEAWQEPVPVAPQPEPIDVGALEETFFTLQERGLTLVGEFAVDITGVSGTAMSPSAPGQLREFSKKTARPLVVAEATPGEVPPTVDLEALHAAVLEGMSRAPMDLGGDGYADRMELVFTQLGTPTVKVTVLTNDPASAAELGTAQYDMDGNLMALEENR</sequence>
<protein>
    <recommendedName>
        <fullName evidence="2">DUF1707 domain-containing protein</fullName>
    </recommendedName>
</protein>
<reference evidence="4" key="1">
    <citation type="journal article" date="2019" name="Int. J. Syst. Evol. Microbiol.">
        <title>The Global Catalogue of Microorganisms (GCM) 10K type strain sequencing project: providing services to taxonomists for standard genome sequencing and annotation.</title>
        <authorList>
            <consortium name="The Broad Institute Genomics Platform"/>
            <consortium name="The Broad Institute Genome Sequencing Center for Infectious Disease"/>
            <person name="Wu L."/>
            <person name="Ma J."/>
        </authorList>
    </citation>
    <scope>NUCLEOTIDE SEQUENCE [LARGE SCALE GENOMIC DNA]</scope>
    <source>
        <strain evidence="4">JCM 19125</strain>
    </source>
</reference>
<evidence type="ECO:0000256" key="1">
    <source>
        <dbReference type="SAM" id="Phobius"/>
    </source>
</evidence>
<dbReference type="Proteomes" id="UP001501521">
    <property type="component" value="Unassembled WGS sequence"/>
</dbReference>
<comment type="caution">
    <text evidence="3">The sequence shown here is derived from an EMBL/GenBank/DDBJ whole genome shotgun (WGS) entry which is preliminary data.</text>
</comment>
<organism evidence="3 4">
    <name type="scientific">Tessaracoccus lubricantis</name>
    <dbReference type="NCBI Taxonomy" id="545543"/>
    <lineage>
        <taxon>Bacteria</taxon>
        <taxon>Bacillati</taxon>
        <taxon>Actinomycetota</taxon>
        <taxon>Actinomycetes</taxon>
        <taxon>Propionibacteriales</taxon>
        <taxon>Propionibacteriaceae</taxon>
        <taxon>Tessaracoccus</taxon>
    </lineage>
</organism>
<name>A0ABP9FED5_9ACTN</name>
<keyword evidence="1" id="KW-0812">Transmembrane</keyword>
<keyword evidence="1" id="KW-1133">Transmembrane helix</keyword>
<accession>A0ABP9FED5</accession>
<dbReference type="InterPro" id="IPR012551">
    <property type="entry name" value="DUF1707_SHOCT-like"/>
</dbReference>